<evidence type="ECO:0000313" key="2">
    <source>
        <dbReference type="Proteomes" id="UP000189229"/>
    </source>
</evidence>
<gene>
    <name evidence="1" type="ORF">BZL30_1942</name>
</gene>
<dbReference type="Pfam" id="PF02515">
    <property type="entry name" value="CoA_transf_3"/>
    <property type="match status" value="1"/>
</dbReference>
<comment type="caution">
    <text evidence="1">The sequence shown here is derived from an EMBL/GenBank/DDBJ whole genome shotgun (WGS) entry which is preliminary data.</text>
</comment>
<accession>A0A1V3XGC1</accession>
<dbReference type="InterPro" id="IPR023606">
    <property type="entry name" value="CoA-Trfase_III_dom_1_sf"/>
</dbReference>
<dbReference type="AlphaFoldDB" id="A0A1V3XGC1"/>
<dbReference type="Proteomes" id="UP000189229">
    <property type="component" value="Unassembled WGS sequence"/>
</dbReference>
<dbReference type="SUPFAM" id="SSF89796">
    <property type="entry name" value="CoA-transferase family III (CaiB/BaiF)"/>
    <property type="match status" value="1"/>
</dbReference>
<name>A0A1V3XGC1_MYCKA</name>
<keyword evidence="1" id="KW-0808">Transferase</keyword>
<dbReference type="GO" id="GO:0016740">
    <property type="term" value="F:transferase activity"/>
    <property type="evidence" value="ECO:0007669"/>
    <property type="project" value="UniProtKB-KW"/>
</dbReference>
<evidence type="ECO:0000313" key="1">
    <source>
        <dbReference type="EMBL" id="OOK78257.1"/>
    </source>
</evidence>
<dbReference type="InterPro" id="IPR044855">
    <property type="entry name" value="CoA-Trfase_III_dom3_sf"/>
</dbReference>
<dbReference type="InterPro" id="IPR003673">
    <property type="entry name" value="CoA-Trfase_fam_III"/>
</dbReference>
<sequence length="173" mass="19555">MGGVFAAFGALAVRRRVEHGGPGEHLDLSMLEAMSLMQSSEWLHSQLLRVPPVRRTLEVPSIEPAKDGYVGITMVTGQQWLDFTAMVECPQLEEIPQLRFQIGRWEYRDLIRESIRPWMAERTVEEIVALGQLFRLPIAALGNGATIRDMEYVTERGVFVDNPAGFHQPRRPG</sequence>
<organism evidence="1 2">
    <name type="scientific">Mycobacterium kansasii</name>
    <dbReference type="NCBI Taxonomy" id="1768"/>
    <lineage>
        <taxon>Bacteria</taxon>
        <taxon>Bacillati</taxon>
        <taxon>Actinomycetota</taxon>
        <taxon>Actinomycetes</taxon>
        <taxon>Mycobacteriales</taxon>
        <taxon>Mycobacteriaceae</taxon>
        <taxon>Mycobacterium</taxon>
    </lineage>
</organism>
<dbReference type="Gene3D" id="3.30.1540.10">
    <property type="entry name" value="formyl-coa transferase, domain 3"/>
    <property type="match status" value="1"/>
</dbReference>
<dbReference type="EMBL" id="MVBM01000002">
    <property type="protein sequence ID" value="OOK78257.1"/>
    <property type="molecule type" value="Genomic_DNA"/>
</dbReference>
<reference evidence="1 2" key="1">
    <citation type="submission" date="2017-02" db="EMBL/GenBank/DDBJ databases">
        <title>Complete genome sequences of Mycobacterium kansasii strains isolated from rhesus macaques.</title>
        <authorList>
            <person name="Panda A."/>
            <person name="Nagaraj S."/>
            <person name="Zhao X."/>
            <person name="Tettelin H."/>
            <person name="Detolla L.J."/>
        </authorList>
    </citation>
    <scope>NUCLEOTIDE SEQUENCE [LARGE SCALE GENOMIC DNA]</scope>
    <source>
        <strain evidence="1 2">11-3813</strain>
    </source>
</reference>
<proteinExistence type="predicted"/>
<protein>
    <submittedName>
        <fullName evidence="1">CoA-transferase III family protein</fullName>
    </submittedName>
</protein>